<evidence type="ECO:0000313" key="6">
    <source>
        <dbReference type="EMBL" id="EQD70389.1"/>
    </source>
</evidence>
<dbReference type="GO" id="GO:0012505">
    <property type="term" value="C:endomembrane system"/>
    <property type="evidence" value="ECO:0007669"/>
    <property type="project" value="UniProtKB-SubCell"/>
</dbReference>
<gene>
    <name evidence="6" type="ORF">B1B_05038</name>
</gene>
<dbReference type="PANTHER" id="PTHR31851">
    <property type="entry name" value="FE(2+)/MN(2+) TRANSPORTER PCL1"/>
    <property type="match status" value="1"/>
</dbReference>
<keyword evidence="2 5" id="KW-0812">Transmembrane</keyword>
<dbReference type="GO" id="GO:0030026">
    <property type="term" value="P:intracellular manganese ion homeostasis"/>
    <property type="evidence" value="ECO:0007669"/>
    <property type="project" value="InterPro"/>
</dbReference>
<evidence type="ECO:0000256" key="3">
    <source>
        <dbReference type="ARBA" id="ARBA00022989"/>
    </source>
</evidence>
<dbReference type="GO" id="GO:0005384">
    <property type="term" value="F:manganese ion transmembrane transporter activity"/>
    <property type="evidence" value="ECO:0007669"/>
    <property type="project" value="InterPro"/>
</dbReference>
<evidence type="ECO:0000256" key="1">
    <source>
        <dbReference type="ARBA" id="ARBA00004127"/>
    </source>
</evidence>
<comment type="subcellular location">
    <subcellularLocation>
        <location evidence="1">Endomembrane system</location>
        <topology evidence="1">Multi-pass membrane protein</topology>
    </subcellularLocation>
</comment>
<dbReference type="Pfam" id="PF01988">
    <property type="entry name" value="VIT1"/>
    <property type="match status" value="1"/>
</dbReference>
<dbReference type="AlphaFoldDB" id="T1CPE7"/>
<evidence type="ECO:0000256" key="4">
    <source>
        <dbReference type="ARBA" id="ARBA00023136"/>
    </source>
</evidence>
<reference evidence="6" key="1">
    <citation type="submission" date="2013-08" db="EMBL/GenBank/DDBJ databases">
        <authorList>
            <person name="Mendez C."/>
            <person name="Richter M."/>
            <person name="Ferrer M."/>
            <person name="Sanchez J."/>
        </authorList>
    </citation>
    <scope>NUCLEOTIDE SEQUENCE</scope>
</reference>
<feature type="transmembrane region" description="Helical" evidence="5">
    <location>
        <begin position="156"/>
        <end position="174"/>
    </location>
</feature>
<evidence type="ECO:0000256" key="2">
    <source>
        <dbReference type="ARBA" id="ARBA00022692"/>
    </source>
</evidence>
<feature type="transmembrane region" description="Helical" evidence="5">
    <location>
        <begin position="180"/>
        <end position="203"/>
    </location>
</feature>
<dbReference type="EMBL" id="AUZY01003158">
    <property type="protein sequence ID" value="EQD70389.1"/>
    <property type="molecule type" value="Genomic_DNA"/>
</dbReference>
<evidence type="ECO:0000256" key="5">
    <source>
        <dbReference type="SAM" id="Phobius"/>
    </source>
</evidence>
<dbReference type="InterPro" id="IPR008217">
    <property type="entry name" value="Ccc1_fam"/>
</dbReference>
<sequence>MASTPSGSPVRETHAEPGFLSDFILGSQDGLVNVLGIVLGLAATGQGRFIIIVAAAAALAAESVSMGAVAYTSTRARRQLYLAERQREVWEMEHVPAMEKQEIREILREWDFQGDEVESMLDQIIAKPKMMLDLMMAFELHLSPVQASQPGRSASVVFLATLVGSIIPLLPFLLGVDLSIMDAGIIAIGLSAVVLFLVGWYEARTTVGSVWESGVRMLLIGLGAGAAGFLAGYFLNVFAPGMA</sequence>
<feature type="transmembrane region" description="Helical" evidence="5">
    <location>
        <begin position="49"/>
        <end position="71"/>
    </location>
</feature>
<comment type="caution">
    <text evidence="6">The sequence shown here is derived from an EMBL/GenBank/DDBJ whole genome shotgun (WGS) entry which is preliminary data.</text>
</comment>
<organism evidence="6">
    <name type="scientific">mine drainage metagenome</name>
    <dbReference type="NCBI Taxonomy" id="410659"/>
    <lineage>
        <taxon>unclassified sequences</taxon>
        <taxon>metagenomes</taxon>
        <taxon>ecological metagenomes</taxon>
    </lineage>
</organism>
<accession>T1CPE7</accession>
<reference evidence="6" key="2">
    <citation type="journal article" date="2014" name="ISME J.">
        <title>Microbial stratification in low pH oxic and suboxic macroscopic growths along an acid mine drainage.</title>
        <authorList>
            <person name="Mendez-Garcia C."/>
            <person name="Mesa V."/>
            <person name="Sprenger R.R."/>
            <person name="Richter M."/>
            <person name="Diez M.S."/>
            <person name="Solano J."/>
            <person name="Bargiela R."/>
            <person name="Golyshina O.V."/>
            <person name="Manteca A."/>
            <person name="Ramos J.L."/>
            <person name="Gallego J.R."/>
            <person name="Llorente I."/>
            <person name="Martins Dos Santos V.A."/>
            <person name="Jensen O.N."/>
            <person name="Pelaez A.I."/>
            <person name="Sanchez J."/>
            <person name="Ferrer M."/>
        </authorList>
    </citation>
    <scope>NUCLEOTIDE SEQUENCE</scope>
</reference>
<keyword evidence="4 5" id="KW-0472">Membrane</keyword>
<name>T1CPE7_9ZZZZ</name>
<keyword evidence="3 5" id="KW-1133">Transmembrane helix</keyword>
<proteinExistence type="predicted"/>
<feature type="transmembrane region" description="Helical" evidence="5">
    <location>
        <begin position="215"/>
        <end position="235"/>
    </location>
</feature>
<protein>
    <submittedName>
        <fullName evidence="6">Membrane protein containing DUF125, transmembrane</fullName>
    </submittedName>
</protein>